<proteinExistence type="predicted"/>
<dbReference type="RefSeq" id="WP_144358000.1">
    <property type="nucleotide sequence ID" value="NZ_VMNH01000005.1"/>
</dbReference>
<reference evidence="3 4" key="1">
    <citation type="submission" date="2019-07" db="EMBL/GenBank/DDBJ databases">
        <title>The pathways for chlorine oxyanion respiration interact through the shared metabolite chlorate.</title>
        <authorList>
            <person name="Barnum T.P."/>
            <person name="Cheng Y."/>
            <person name="Hill K.A."/>
            <person name="Lucas L.N."/>
            <person name="Carlson H.K."/>
            <person name="Coates J.D."/>
        </authorList>
    </citation>
    <scope>NUCLEOTIDE SEQUENCE [LARGE SCALE GENOMIC DNA]</scope>
    <source>
        <strain evidence="3 4">BK-1</strain>
    </source>
</reference>
<name>A0A557SHK1_9GAMM</name>
<dbReference type="EMBL" id="VMNH01000005">
    <property type="protein sequence ID" value="TVO76871.1"/>
    <property type="molecule type" value="Genomic_DNA"/>
</dbReference>
<feature type="region of interest" description="Disordered" evidence="1">
    <location>
        <begin position="255"/>
        <end position="276"/>
    </location>
</feature>
<dbReference type="InterPro" id="IPR006837">
    <property type="entry name" value="Divergent_DAC"/>
</dbReference>
<dbReference type="CDD" id="cd10936">
    <property type="entry name" value="CE4_DAC2"/>
    <property type="match status" value="1"/>
</dbReference>
<evidence type="ECO:0000313" key="4">
    <source>
        <dbReference type="Proteomes" id="UP000316649"/>
    </source>
</evidence>
<dbReference type="Proteomes" id="UP000316649">
    <property type="component" value="Unassembled WGS sequence"/>
</dbReference>
<feature type="signal peptide" evidence="2">
    <location>
        <begin position="1"/>
        <end position="28"/>
    </location>
</feature>
<evidence type="ECO:0000256" key="2">
    <source>
        <dbReference type="SAM" id="SignalP"/>
    </source>
</evidence>
<sequence>MTLSCAQKISARVWLLSLLLLSAFHLNAAGNPPQPVIAVIIDDMGNHGGWGDAALQLPGAVTYAFLPHTPHAHRLALEAHEKGKEVMLHLPMQSHEGNPLGPGALTLHMTEQAFKRTLDENLQSIPNVKGLNNHMGSLLTRHPGAMAWLMQGIKTHPELFFIDSRTTLATVGQQMATEYEIPSASRDVFLDNDRDPVAIARQFDQLIKRAQRQGYAIGIGHPYPETARVLKQKLQELSPLGIRLIPASEMVEYQRSRNPWPASSSPSLKVVKNSKP</sequence>
<organism evidence="3 4">
    <name type="scientific">Sedimenticola selenatireducens</name>
    <dbReference type="NCBI Taxonomy" id="191960"/>
    <lineage>
        <taxon>Bacteria</taxon>
        <taxon>Pseudomonadati</taxon>
        <taxon>Pseudomonadota</taxon>
        <taxon>Gammaproteobacteria</taxon>
        <taxon>Chromatiales</taxon>
        <taxon>Sedimenticolaceae</taxon>
        <taxon>Sedimenticola</taxon>
    </lineage>
</organism>
<dbReference type="SUPFAM" id="SSF88713">
    <property type="entry name" value="Glycoside hydrolase/deacetylase"/>
    <property type="match status" value="1"/>
</dbReference>
<evidence type="ECO:0000313" key="3">
    <source>
        <dbReference type="EMBL" id="TVO76871.1"/>
    </source>
</evidence>
<feature type="chain" id="PRO_5021762276" evidence="2">
    <location>
        <begin position="29"/>
        <end position="276"/>
    </location>
</feature>
<dbReference type="InterPro" id="IPR011330">
    <property type="entry name" value="Glyco_hydro/deAcase_b/a-brl"/>
</dbReference>
<keyword evidence="4" id="KW-1185">Reference proteome</keyword>
<dbReference type="PANTHER" id="PTHR30105">
    <property type="entry name" value="UNCHARACTERIZED YIBQ-RELATED"/>
    <property type="match status" value="1"/>
</dbReference>
<gene>
    <name evidence="3" type="ORF">FHP88_05445</name>
</gene>
<evidence type="ECO:0000256" key="1">
    <source>
        <dbReference type="SAM" id="MobiDB-lite"/>
    </source>
</evidence>
<keyword evidence="2" id="KW-0732">Signal</keyword>
<protein>
    <submittedName>
        <fullName evidence="3">Divergent polysaccharide deacetylase family protein</fullName>
    </submittedName>
</protein>
<dbReference type="Gene3D" id="3.20.20.370">
    <property type="entry name" value="Glycoside hydrolase/deacetylase"/>
    <property type="match status" value="1"/>
</dbReference>
<comment type="caution">
    <text evidence="3">The sequence shown here is derived from an EMBL/GenBank/DDBJ whole genome shotgun (WGS) entry which is preliminary data.</text>
</comment>
<accession>A0A557SHK1</accession>
<dbReference type="GO" id="GO:0005975">
    <property type="term" value="P:carbohydrate metabolic process"/>
    <property type="evidence" value="ECO:0007669"/>
    <property type="project" value="InterPro"/>
</dbReference>
<dbReference type="AlphaFoldDB" id="A0A557SHK1"/>
<dbReference type="OrthoDB" id="9784811at2"/>
<dbReference type="Pfam" id="PF04748">
    <property type="entry name" value="Polysacc_deac_2"/>
    <property type="match status" value="1"/>
</dbReference>
<dbReference type="PANTHER" id="PTHR30105:SF2">
    <property type="entry name" value="DIVERGENT POLYSACCHARIDE DEACETYLASE SUPERFAMILY"/>
    <property type="match status" value="1"/>
</dbReference>